<dbReference type="Pfam" id="PF00069">
    <property type="entry name" value="Pkinase"/>
    <property type="match status" value="2"/>
</dbReference>
<feature type="compositionally biased region" description="Polar residues" evidence="11">
    <location>
        <begin position="186"/>
        <end position="195"/>
    </location>
</feature>
<keyword evidence="5 13" id="KW-0418">Kinase</keyword>
<feature type="binding site" evidence="9">
    <location>
        <position position="72"/>
    </location>
    <ligand>
        <name>ATP</name>
        <dbReference type="ChEBI" id="CHEBI:30616"/>
    </ligand>
</feature>
<evidence type="ECO:0000256" key="6">
    <source>
        <dbReference type="ARBA" id="ARBA00022840"/>
    </source>
</evidence>
<dbReference type="GO" id="GO:0004674">
    <property type="term" value="F:protein serine/threonine kinase activity"/>
    <property type="evidence" value="ECO:0007669"/>
    <property type="project" value="UniProtKB-KW"/>
</dbReference>
<dbReference type="STRING" id="2282107.A0A286U9G8"/>
<dbReference type="InterPro" id="IPR011009">
    <property type="entry name" value="Kinase-like_dom_sf"/>
</dbReference>
<dbReference type="PANTHER" id="PTHR45998:SF2">
    <property type="entry name" value="SERINE_THREONINE-PROTEIN KINASE 16"/>
    <property type="match status" value="1"/>
</dbReference>
<keyword evidence="2 10" id="KW-0723">Serine/threonine-protein kinase</keyword>
<dbReference type="PANTHER" id="PTHR45998">
    <property type="entry name" value="SERINE/THREONINE-PROTEIN KINASE 16"/>
    <property type="match status" value="1"/>
</dbReference>
<proteinExistence type="inferred from homology"/>
<keyword evidence="3" id="KW-0808">Transferase</keyword>
<dbReference type="PROSITE" id="PS50011">
    <property type="entry name" value="PROTEIN_KINASE_DOM"/>
    <property type="match status" value="1"/>
</dbReference>
<dbReference type="GO" id="GO:0005524">
    <property type="term" value="F:ATP binding"/>
    <property type="evidence" value="ECO:0007669"/>
    <property type="project" value="UniProtKB-UniRule"/>
</dbReference>
<keyword evidence="14" id="KW-1185">Reference proteome</keyword>
<dbReference type="EC" id="2.7.11.1" evidence="1"/>
<dbReference type="Gene3D" id="1.10.510.10">
    <property type="entry name" value="Transferase(Phosphotransferase) domain 1"/>
    <property type="match status" value="2"/>
</dbReference>
<feature type="compositionally biased region" description="Low complexity" evidence="11">
    <location>
        <begin position="173"/>
        <end position="185"/>
    </location>
</feature>
<dbReference type="FunFam" id="1.10.510.10:FF:000550">
    <property type="entry name" value="Serine/threonine kinase 16"/>
    <property type="match status" value="1"/>
</dbReference>
<dbReference type="InterPro" id="IPR052239">
    <property type="entry name" value="Ser/Thr-specific_kinases"/>
</dbReference>
<dbReference type="InParanoid" id="A0A286U9G8"/>
<evidence type="ECO:0000256" key="8">
    <source>
        <dbReference type="ARBA" id="ARBA00048679"/>
    </source>
</evidence>
<organism evidence="13 14">
    <name type="scientific">Pyrrhoderma noxium</name>
    <dbReference type="NCBI Taxonomy" id="2282107"/>
    <lineage>
        <taxon>Eukaryota</taxon>
        <taxon>Fungi</taxon>
        <taxon>Dikarya</taxon>
        <taxon>Basidiomycota</taxon>
        <taxon>Agaricomycotina</taxon>
        <taxon>Agaricomycetes</taxon>
        <taxon>Hymenochaetales</taxon>
        <taxon>Hymenochaetaceae</taxon>
        <taxon>Pyrrhoderma</taxon>
    </lineage>
</organism>
<dbReference type="GO" id="GO:0005794">
    <property type="term" value="C:Golgi apparatus"/>
    <property type="evidence" value="ECO:0007669"/>
    <property type="project" value="TreeGrafter"/>
</dbReference>
<evidence type="ECO:0000256" key="7">
    <source>
        <dbReference type="ARBA" id="ARBA00047899"/>
    </source>
</evidence>
<reference evidence="13 14" key="1">
    <citation type="journal article" date="2017" name="Mol. Ecol.">
        <title>Comparative and population genomic landscape of Phellinus noxius: A hypervariable fungus causing root rot in trees.</title>
        <authorList>
            <person name="Chung C.L."/>
            <person name="Lee T.J."/>
            <person name="Akiba M."/>
            <person name="Lee H.H."/>
            <person name="Kuo T.H."/>
            <person name="Liu D."/>
            <person name="Ke H.M."/>
            <person name="Yokoi T."/>
            <person name="Roa M.B."/>
            <person name="Lu M.J."/>
            <person name="Chang Y.Y."/>
            <person name="Ann P.J."/>
            <person name="Tsai J.N."/>
            <person name="Chen C.Y."/>
            <person name="Tzean S.S."/>
            <person name="Ota Y."/>
            <person name="Hattori T."/>
            <person name="Sahashi N."/>
            <person name="Liou R.F."/>
            <person name="Kikuchi T."/>
            <person name="Tsai I.J."/>
        </authorList>
    </citation>
    <scope>NUCLEOTIDE SEQUENCE [LARGE SCALE GENOMIC DNA]</scope>
    <source>
        <strain evidence="13 14">FFPRI411160</strain>
    </source>
</reference>
<dbReference type="GO" id="GO:0032889">
    <property type="term" value="P:regulation of vacuole fusion, non-autophagic"/>
    <property type="evidence" value="ECO:0007669"/>
    <property type="project" value="TreeGrafter"/>
</dbReference>
<dbReference type="PROSITE" id="PS00108">
    <property type="entry name" value="PROTEIN_KINASE_ST"/>
    <property type="match status" value="1"/>
</dbReference>
<dbReference type="PROSITE" id="PS00107">
    <property type="entry name" value="PROTEIN_KINASE_ATP"/>
    <property type="match status" value="1"/>
</dbReference>
<dbReference type="SUPFAM" id="SSF56112">
    <property type="entry name" value="Protein kinase-like (PK-like)"/>
    <property type="match status" value="1"/>
</dbReference>
<feature type="domain" description="Protein kinase" evidence="12">
    <location>
        <begin position="43"/>
        <end position="437"/>
    </location>
</feature>
<keyword evidence="6 9" id="KW-0067">ATP-binding</keyword>
<dbReference type="Proteomes" id="UP000217199">
    <property type="component" value="Unassembled WGS sequence"/>
</dbReference>
<dbReference type="SMART" id="SM00220">
    <property type="entry name" value="S_TKc"/>
    <property type="match status" value="1"/>
</dbReference>
<dbReference type="AlphaFoldDB" id="A0A286U9G8"/>
<dbReference type="GO" id="GO:0006624">
    <property type="term" value="P:vacuolar protein processing"/>
    <property type="evidence" value="ECO:0007669"/>
    <property type="project" value="TreeGrafter"/>
</dbReference>
<dbReference type="EMBL" id="NBII01000008">
    <property type="protein sequence ID" value="PAV16232.1"/>
    <property type="molecule type" value="Genomic_DNA"/>
</dbReference>
<comment type="caution">
    <text evidence="13">The sequence shown here is derived from an EMBL/GenBank/DDBJ whole genome shotgun (WGS) entry which is preliminary data.</text>
</comment>
<dbReference type="OrthoDB" id="248923at2759"/>
<comment type="similarity">
    <text evidence="10">Belongs to the protein kinase superfamily.</text>
</comment>
<comment type="catalytic activity">
    <reaction evidence="7">
        <text>L-threonyl-[protein] + ATP = O-phospho-L-threonyl-[protein] + ADP + H(+)</text>
        <dbReference type="Rhea" id="RHEA:46608"/>
        <dbReference type="Rhea" id="RHEA-COMP:11060"/>
        <dbReference type="Rhea" id="RHEA-COMP:11605"/>
        <dbReference type="ChEBI" id="CHEBI:15378"/>
        <dbReference type="ChEBI" id="CHEBI:30013"/>
        <dbReference type="ChEBI" id="CHEBI:30616"/>
        <dbReference type="ChEBI" id="CHEBI:61977"/>
        <dbReference type="ChEBI" id="CHEBI:456216"/>
        <dbReference type="EC" id="2.7.11.1"/>
    </reaction>
</comment>
<sequence length="441" mass="48527">MSIPPQLLYTMNSLKEQAKDAVLALTSCLCRPSAKVKINGRTFNIVKVLGEGGFSFVYLAQDEASGRQFALKKIRCPTGSEGVKEAMREVEAYRRFKHPNIIRILDSAVVQDSDGEGKIVYLFLPLYKRGNLQDAINSHLIQGTHFSESEILRFFRGTCEAVRAMHTFRAPTSSSNQNQASASSSRQTRTENIPASSRPRSKQKGNLGGPVVHHGSDDEDEDDLLPHPVGDEEGGYSYANDDTGSSIPLVSKHAVEDDGDVIFDGDEEIGGQDAEDGELQVVPYAHRDLKPGNVMIADDGNPILMDFGSTLKARIKIDNRQQALLQQDIAAEQSTMAYRAPELFDVKTGITLDEKVDIWSLGCTLYALAYLHSPFETLATTEQGGSIAMAVMNAQYKHPRDSVYSQGLRALIDNMLTADPNKRPDIHQVIEQTDKVLRSLA</sequence>
<evidence type="ECO:0000256" key="9">
    <source>
        <dbReference type="PROSITE-ProRule" id="PRU10141"/>
    </source>
</evidence>
<evidence type="ECO:0000259" key="12">
    <source>
        <dbReference type="PROSITE" id="PS50011"/>
    </source>
</evidence>
<dbReference type="FunCoup" id="A0A286U9G8">
    <property type="interactions" value="374"/>
</dbReference>
<name>A0A286U9G8_9AGAM</name>
<evidence type="ECO:0000256" key="4">
    <source>
        <dbReference type="ARBA" id="ARBA00022741"/>
    </source>
</evidence>
<dbReference type="InterPro" id="IPR008271">
    <property type="entry name" value="Ser/Thr_kinase_AS"/>
</dbReference>
<evidence type="ECO:0000256" key="1">
    <source>
        <dbReference type="ARBA" id="ARBA00012513"/>
    </source>
</evidence>
<comment type="catalytic activity">
    <reaction evidence="8">
        <text>L-seryl-[protein] + ATP = O-phospho-L-seryl-[protein] + ADP + H(+)</text>
        <dbReference type="Rhea" id="RHEA:17989"/>
        <dbReference type="Rhea" id="RHEA-COMP:9863"/>
        <dbReference type="Rhea" id="RHEA-COMP:11604"/>
        <dbReference type="ChEBI" id="CHEBI:15378"/>
        <dbReference type="ChEBI" id="CHEBI:29999"/>
        <dbReference type="ChEBI" id="CHEBI:30616"/>
        <dbReference type="ChEBI" id="CHEBI:83421"/>
        <dbReference type="ChEBI" id="CHEBI:456216"/>
        <dbReference type="EC" id="2.7.11.1"/>
    </reaction>
</comment>
<evidence type="ECO:0000256" key="2">
    <source>
        <dbReference type="ARBA" id="ARBA00022527"/>
    </source>
</evidence>
<evidence type="ECO:0000256" key="5">
    <source>
        <dbReference type="ARBA" id="ARBA00022777"/>
    </source>
</evidence>
<evidence type="ECO:0000256" key="10">
    <source>
        <dbReference type="RuleBase" id="RU000304"/>
    </source>
</evidence>
<keyword evidence="4 9" id="KW-0547">Nucleotide-binding</keyword>
<feature type="region of interest" description="Disordered" evidence="11">
    <location>
        <begin position="169"/>
        <end position="240"/>
    </location>
</feature>
<evidence type="ECO:0000256" key="11">
    <source>
        <dbReference type="SAM" id="MobiDB-lite"/>
    </source>
</evidence>
<accession>A0A286U9G8</accession>
<evidence type="ECO:0000313" key="14">
    <source>
        <dbReference type="Proteomes" id="UP000217199"/>
    </source>
</evidence>
<dbReference type="GO" id="GO:0005773">
    <property type="term" value="C:vacuole"/>
    <property type="evidence" value="ECO:0007669"/>
    <property type="project" value="GOC"/>
</dbReference>
<dbReference type="InterPro" id="IPR000719">
    <property type="entry name" value="Prot_kinase_dom"/>
</dbReference>
<evidence type="ECO:0000313" key="13">
    <source>
        <dbReference type="EMBL" id="PAV16232.1"/>
    </source>
</evidence>
<protein>
    <recommendedName>
        <fullName evidence="1">non-specific serine/threonine protein kinase</fullName>
        <ecNumber evidence="1">2.7.11.1</ecNumber>
    </recommendedName>
</protein>
<dbReference type="InterPro" id="IPR017441">
    <property type="entry name" value="Protein_kinase_ATP_BS"/>
</dbReference>
<gene>
    <name evidence="13" type="ORF">PNOK_0785200</name>
</gene>
<evidence type="ECO:0000256" key="3">
    <source>
        <dbReference type="ARBA" id="ARBA00022679"/>
    </source>
</evidence>